<dbReference type="AlphaFoldDB" id="A0A139SMR8"/>
<organism evidence="1 2">
    <name type="scientific">Cephaloticoccus primus</name>
    <dbReference type="NCBI Taxonomy" id="1548207"/>
    <lineage>
        <taxon>Bacteria</taxon>
        <taxon>Pseudomonadati</taxon>
        <taxon>Verrucomicrobiota</taxon>
        <taxon>Opitutia</taxon>
        <taxon>Opitutales</taxon>
        <taxon>Opitutaceae</taxon>
        <taxon>Cephaloticoccus</taxon>
    </lineage>
</organism>
<dbReference type="STRING" id="1548207.AXK11_05560"/>
<reference evidence="2" key="1">
    <citation type="submission" date="2016-02" db="EMBL/GenBank/DDBJ databases">
        <authorList>
            <person name="Sanders J.G."/>
            <person name="Lin J.Y."/>
            <person name="Wertz J.T."/>
            <person name="Russell J.A."/>
            <person name="Moreau C.S."/>
            <person name="Powell S."/>
        </authorList>
    </citation>
    <scope>NUCLEOTIDE SEQUENCE [LARGE SCALE GENOMIC DNA]</scope>
    <source>
        <strain evidence="2">CAG34</strain>
    </source>
</reference>
<name>A0A139SMR8_9BACT</name>
<dbReference type="OrthoDB" id="190348at2"/>
<dbReference type="Proteomes" id="UP000070058">
    <property type="component" value="Unassembled WGS sequence"/>
</dbReference>
<evidence type="ECO:0000313" key="2">
    <source>
        <dbReference type="Proteomes" id="UP000070058"/>
    </source>
</evidence>
<gene>
    <name evidence="1" type="ORF">AXK11_05560</name>
</gene>
<proteinExistence type="predicted"/>
<dbReference type="EMBL" id="LSZQ01000042">
    <property type="protein sequence ID" value="KXU35809.1"/>
    <property type="molecule type" value="Genomic_DNA"/>
</dbReference>
<keyword evidence="2" id="KW-1185">Reference proteome</keyword>
<evidence type="ECO:0000313" key="1">
    <source>
        <dbReference type="EMBL" id="KXU35809.1"/>
    </source>
</evidence>
<comment type="caution">
    <text evidence="1">The sequence shown here is derived from an EMBL/GenBank/DDBJ whole genome shotgun (WGS) entry which is preliminary data.</text>
</comment>
<dbReference type="RefSeq" id="WP_068630080.1">
    <property type="nucleotide sequence ID" value="NZ_LSZQ01000042.1"/>
</dbReference>
<accession>A0A139SMR8</accession>
<evidence type="ECO:0008006" key="3">
    <source>
        <dbReference type="Google" id="ProtNLM"/>
    </source>
</evidence>
<sequence>MLLKTQGIVLVKRLPREKFQGLTVFSAEHGQLDLWQRLPKNAGSGAAQNSPRRAAKTSIKGSSLAPLDLFDEAEFLAESPNQGQSWFIKESRLLHRESGIARSYDTLRHACEFTAMLARNPVPEEVRAGTMRLLRQALSSFATSGRPDIVHLKALYCFARDEGYPLRQHWLPALPAELRALAGELIHQPIATQSPPTDTVATLHAHLCDYLRTHTEILVD</sequence>
<protein>
    <recommendedName>
        <fullName evidence="3">DNA repair protein RecO</fullName>
    </recommendedName>
</protein>